<evidence type="ECO:0000313" key="3">
    <source>
        <dbReference type="Proteomes" id="UP001159405"/>
    </source>
</evidence>
<protein>
    <submittedName>
        <fullName evidence="2">Uncharacterized protein</fullName>
    </submittedName>
</protein>
<evidence type="ECO:0000256" key="1">
    <source>
        <dbReference type="SAM" id="MobiDB-lite"/>
    </source>
</evidence>
<keyword evidence="3" id="KW-1185">Reference proteome</keyword>
<evidence type="ECO:0000313" key="2">
    <source>
        <dbReference type="EMBL" id="CAH3173909.1"/>
    </source>
</evidence>
<name>A0ABN8R3Y4_9CNID</name>
<feature type="region of interest" description="Disordered" evidence="1">
    <location>
        <begin position="230"/>
        <end position="249"/>
    </location>
</feature>
<feature type="region of interest" description="Disordered" evidence="1">
    <location>
        <begin position="1"/>
        <end position="51"/>
    </location>
</feature>
<organism evidence="2 3">
    <name type="scientific">Porites lobata</name>
    <dbReference type="NCBI Taxonomy" id="104759"/>
    <lineage>
        <taxon>Eukaryota</taxon>
        <taxon>Metazoa</taxon>
        <taxon>Cnidaria</taxon>
        <taxon>Anthozoa</taxon>
        <taxon>Hexacorallia</taxon>
        <taxon>Scleractinia</taxon>
        <taxon>Fungiina</taxon>
        <taxon>Poritidae</taxon>
        <taxon>Porites</taxon>
    </lineage>
</organism>
<comment type="caution">
    <text evidence="2">The sequence shown here is derived from an EMBL/GenBank/DDBJ whole genome shotgun (WGS) entry which is preliminary data.</text>
</comment>
<reference evidence="2 3" key="1">
    <citation type="submission" date="2022-05" db="EMBL/GenBank/DDBJ databases">
        <authorList>
            <consortium name="Genoscope - CEA"/>
            <person name="William W."/>
        </authorList>
    </citation>
    <scope>NUCLEOTIDE SEQUENCE [LARGE SCALE GENOMIC DNA]</scope>
</reference>
<proteinExistence type="predicted"/>
<dbReference type="EMBL" id="CALNXK010000185">
    <property type="protein sequence ID" value="CAH3173909.1"/>
    <property type="molecule type" value="Genomic_DNA"/>
</dbReference>
<feature type="compositionally biased region" description="Polar residues" evidence="1">
    <location>
        <begin position="25"/>
        <end position="36"/>
    </location>
</feature>
<dbReference type="Proteomes" id="UP001159405">
    <property type="component" value="Unassembled WGS sequence"/>
</dbReference>
<accession>A0ABN8R3Y4</accession>
<gene>
    <name evidence="2" type="ORF">PLOB_00014441</name>
</gene>
<sequence length="249" mass="28648">MSSLGEGKQESNKEPGVNLKGNSRGHFNSRFNNRTPLSLHPPVSMETEKSGLLSKAEEIHYRKSKRILRIFQKARVEMRRRTDAEVYLLQRQGNETIGERAIKTARDENTLPDVKSKRRHETKMMRHFLPKFTDSDWSSPSSSTSDVSLDKTFTSAVEDDEELRAVGGRKRSVLAWSTCVFPAILVDHRKTRSITSLNVRDERNERHKDIKRNSFKPAEYAAEMSCSVQHELSEERPTSPKLYPSHHGW</sequence>